<sequence length="387" mass="43216">MDRITAAERPDWQATAERMGFTFHHLGGERYWDERAYYRFSLDEVEERIEGPSGELHAMCLDLVAEAAGSEALMHRLAIPDDHRDVIARSWAARAPSLYGRFDFSYDGTGPAKMLEYNADTPTSIFETALFQWQWLEDMIATGALPAEADQYNRLHEALVGRMGAILTPGSLLHFASDADHPEDRQTVRYLEDVARQAGLDPEFVAVNRIGVDGDGRFVDETGTIIAAIFKLYPWEDMLREPYAAHLTTARALFLEPAWKAILSNKAMLPLLWERHRGHPNLLPAAFADDPTAVADIGPRYARKPFFSREGWDIELVDGSDVQHGPAGGYGEEGYIVQALAPLPDHDGFRPVVGSWIVGDEAVAMSIREDDVAITRDLARFVPHIIA</sequence>
<organism evidence="7 8">
    <name type="scientific">Sphingomonas cynarae</name>
    <dbReference type="NCBI Taxonomy" id="930197"/>
    <lineage>
        <taxon>Bacteria</taxon>
        <taxon>Pseudomonadati</taxon>
        <taxon>Pseudomonadota</taxon>
        <taxon>Alphaproteobacteria</taxon>
        <taxon>Sphingomonadales</taxon>
        <taxon>Sphingomonadaceae</taxon>
        <taxon>Sphingomonas</taxon>
    </lineage>
</organism>
<comment type="caution">
    <text evidence="7">The sequence shown here is derived from an EMBL/GenBank/DDBJ whole genome shotgun (WGS) entry which is preliminary data.</text>
</comment>
<evidence type="ECO:0000256" key="3">
    <source>
        <dbReference type="ARBA" id="ARBA00022741"/>
    </source>
</evidence>
<dbReference type="InterPro" id="IPR005494">
    <property type="entry name" value="GSPS_pre-ATP-grasp-like_dom"/>
</dbReference>
<feature type="domain" description="Glutathionylspermidine synthase pre-ATP-grasp-like" evidence="6">
    <location>
        <begin position="12"/>
        <end position="386"/>
    </location>
</feature>
<evidence type="ECO:0000313" key="7">
    <source>
        <dbReference type="EMBL" id="GAA3713095.1"/>
    </source>
</evidence>
<accession>A0ABP7E1P8</accession>
<dbReference type="InterPro" id="IPR016185">
    <property type="entry name" value="PreATP-grasp_dom_sf"/>
</dbReference>
<evidence type="ECO:0000256" key="5">
    <source>
        <dbReference type="ARBA" id="ARBA00022842"/>
    </source>
</evidence>
<gene>
    <name evidence="7" type="ORF">GCM10022268_22350</name>
</gene>
<keyword evidence="1" id="KW-0436">Ligase</keyword>
<keyword evidence="8" id="KW-1185">Reference proteome</keyword>
<keyword evidence="4" id="KW-0067">ATP-binding</keyword>
<keyword evidence="5" id="KW-0460">Magnesium</keyword>
<keyword evidence="3" id="KW-0547">Nucleotide-binding</keyword>
<dbReference type="Pfam" id="PF03738">
    <property type="entry name" value="GSP_synth"/>
    <property type="match status" value="1"/>
</dbReference>
<evidence type="ECO:0000256" key="1">
    <source>
        <dbReference type="ARBA" id="ARBA00022598"/>
    </source>
</evidence>
<dbReference type="SUPFAM" id="SSF56059">
    <property type="entry name" value="Glutathione synthetase ATP-binding domain-like"/>
    <property type="match status" value="1"/>
</dbReference>
<reference evidence="8" key="1">
    <citation type="journal article" date="2019" name="Int. J. Syst. Evol. Microbiol.">
        <title>The Global Catalogue of Microorganisms (GCM) 10K type strain sequencing project: providing services to taxonomists for standard genome sequencing and annotation.</title>
        <authorList>
            <consortium name="The Broad Institute Genomics Platform"/>
            <consortium name="The Broad Institute Genome Sequencing Center for Infectious Disease"/>
            <person name="Wu L."/>
            <person name="Ma J."/>
        </authorList>
    </citation>
    <scope>NUCLEOTIDE SEQUENCE [LARGE SCALE GENOMIC DNA]</scope>
    <source>
        <strain evidence="8">JCM 17498</strain>
    </source>
</reference>
<protein>
    <submittedName>
        <fullName evidence="7">Glutathionylspermidine synthase family protein</fullName>
    </submittedName>
</protein>
<dbReference type="RefSeq" id="WP_344693482.1">
    <property type="nucleotide sequence ID" value="NZ_BAABBF010000005.1"/>
</dbReference>
<dbReference type="Proteomes" id="UP001500523">
    <property type="component" value="Unassembled WGS sequence"/>
</dbReference>
<name>A0ABP7E1P8_9SPHN</name>
<keyword evidence="2" id="KW-0479">Metal-binding</keyword>
<evidence type="ECO:0000259" key="6">
    <source>
        <dbReference type="Pfam" id="PF03738"/>
    </source>
</evidence>
<dbReference type="Gene3D" id="3.30.1490.330">
    <property type="match status" value="1"/>
</dbReference>
<dbReference type="EMBL" id="BAABBF010000005">
    <property type="protein sequence ID" value="GAA3713095.1"/>
    <property type="molecule type" value="Genomic_DNA"/>
</dbReference>
<evidence type="ECO:0000256" key="4">
    <source>
        <dbReference type="ARBA" id="ARBA00022840"/>
    </source>
</evidence>
<evidence type="ECO:0000256" key="2">
    <source>
        <dbReference type="ARBA" id="ARBA00022723"/>
    </source>
</evidence>
<dbReference type="SUPFAM" id="SSF52440">
    <property type="entry name" value="PreATP-grasp domain"/>
    <property type="match status" value="1"/>
</dbReference>
<evidence type="ECO:0000313" key="8">
    <source>
        <dbReference type="Proteomes" id="UP001500523"/>
    </source>
</evidence>
<proteinExistence type="predicted"/>